<dbReference type="Proteomes" id="UP000663844">
    <property type="component" value="Unassembled WGS sequence"/>
</dbReference>
<feature type="signal peptide" evidence="1">
    <location>
        <begin position="1"/>
        <end position="21"/>
    </location>
</feature>
<feature type="non-terminal residue" evidence="2">
    <location>
        <position position="104"/>
    </location>
</feature>
<sequence>MNAVLLFVSAFFCWSEKVATGVSIPIDTIITQRNAASIGLVGDGTDVNRTTVGGTALVGGGKDVDEVFQWMIKKAGGGDFVVIRASGTDAYNSYIYSLGPINSV</sequence>
<evidence type="ECO:0000256" key="1">
    <source>
        <dbReference type="SAM" id="SignalP"/>
    </source>
</evidence>
<keyword evidence="1" id="KW-0732">Signal</keyword>
<name>A0A820A973_9BILA</name>
<dbReference type="EMBL" id="CAJOAZ010008556">
    <property type="protein sequence ID" value="CAF4186842.1"/>
    <property type="molecule type" value="Genomic_DNA"/>
</dbReference>
<protein>
    <submittedName>
        <fullName evidence="2">Uncharacterized protein</fullName>
    </submittedName>
</protein>
<dbReference type="AlphaFoldDB" id="A0A820A973"/>
<feature type="chain" id="PRO_5032545763" evidence="1">
    <location>
        <begin position="22"/>
        <end position="104"/>
    </location>
</feature>
<reference evidence="2" key="1">
    <citation type="submission" date="2021-02" db="EMBL/GenBank/DDBJ databases">
        <authorList>
            <person name="Nowell W R."/>
        </authorList>
    </citation>
    <scope>NUCLEOTIDE SEQUENCE</scope>
</reference>
<accession>A0A820A973</accession>
<evidence type="ECO:0000313" key="2">
    <source>
        <dbReference type="EMBL" id="CAF4186842.1"/>
    </source>
</evidence>
<comment type="caution">
    <text evidence="2">The sequence shown here is derived from an EMBL/GenBank/DDBJ whole genome shotgun (WGS) entry which is preliminary data.</text>
</comment>
<organism evidence="2 3">
    <name type="scientific">Adineta steineri</name>
    <dbReference type="NCBI Taxonomy" id="433720"/>
    <lineage>
        <taxon>Eukaryota</taxon>
        <taxon>Metazoa</taxon>
        <taxon>Spiralia</taxon>
        <taxon>Gnathifera</taxon>
        <taxon>Rotifera</taxon>
        <taxon>Eurotatoria</taxon>
        <taxon>Bdelloidea</taxon>
        <taxon>Adinetida</taxon>
        <taxon>Adinetidae</taxon>
        <taxon>Adineta</taxon>
    </lineage>
</organism>
<gene>
    <name evidence="2" type="ORF">OXD698_LOCUS40057</name>
</gene>
<evidence type="ECO:0000313" key="3">
    <source>
        <dbReference type="Proteomes" id="UP000663844"/>
    </source>
</evidence>
<proteinExistence type="predicted"/>